<keyword evidence="1" id="KW-0732">Signal</keyword>
<evidence type="ECO:0000256" key="1">
    <source>
        <dbReference type="SAM" id="SignalP"/>
    </source>
</evidence>
<gene>
    <name evidence="2" type="ORF">EDC63_13712</name>
</gene>
<dbReference type="Proteomes" id="UP000295367">
    <property type="component" value="Unassembled WGS sequence"/>
</dbReference>
<reference evidence="2 3" key="1">
    <citation type="submission" date="2019-03" db="EMBL/GenBank/DDBJ databases">
        <title>Genomic Encyclopedia of Type Strains, Phase IV (KMG-IV): sequencing the most valuable type-strain genomes for metagenomic binning, comparative biology and taxonomic classification.</title>
        <authorList>
            <person name="Goeker M."/>
        </authorList>
    </citation>
    <scope>NUCLEOTIDE SEQUENCE [LARGE SCALE GENOMIC DNA]</scope>
    <source>
        <strain evidence="2 3">DSM 100309</strain>
    </source>
</reference>
<dbReference type="AlphaFoldDB" id="A0A4R3XRC3"/>
<proteinExistence type="predicted"/>
<comment type="caution">
    <text evidence="2">The sequence shown here is derived from an EMBL/GenBank/DDBJ whole genome shotgun (WGS) entry which is preliminary data.</text>
</comment>
<sequence length="209" mass="21923">MFRKNLIAGLLAFFASTAVLADTWYNTVDTSLLAGQTGWLDFQFNPGDVDAPSATATVAAFTTNGSIVGLPTLTGDVSGNLNNGITLANSQYFNDLLQGFSFGSTLSFSLDWVMPAPTPGASGTAFSLSFYDANFNSLLADPVWGSALITNLKGDGTMEVLAKSDPVSVSTTAPTPVPLPGSWGFLLAGISMFAGIRRTFFATKIKFTC</sequence>
<feature type="chain" id="PRO_5020899822" description="Secreted protein with PEP-CTERM sorting signal" evidence="1">
    <location>
        <begin position="22"/>
        <end position="209"/>
    </location>
</feature>
<organism evidence="2 3">
    <name type="scientific">Sulfurirhabdus autotrophica</name>
    <dbReference type="NCBI Taxonomy" id="1706046"/>
    <lineage>
        <taxon>Bacteria</taxon>
        <taxon>Pseudomonadati</taxon>
        <taxon>Pseudomonadota</taxon>
        <taxon>Betaproteobacteria</taxon>
        <taxon>Nitrosomonadales</taxon>
        <taxon>Sulfuricellaceae</taxon>
        <taxon>Sulfurirhabdus</taxon>
    </lineage>
</organism>
<accession>A0A4R3XRC3</accession>
<dbReference type="NCBIfam" id="NF038129">
    <property type="entry name" value="PEP_NF038129"/>
    <property type="match status" value="1"/>
</dbReference>
<feature type="signal peptide" evidence="1">
    <location>
        <begin position="1"/>
        <end position="21"/>
    </location>
</feature>
<name>A0A4R3XRC3_9PROT</name>
<evidence type="ECO:0008006" key="4">
    <source>
        <dbReference type="Google" id="ProtNLM"/>
    </source>
</evidence>
<protein>
    <recommendedName>
        <fullName evidence="4">Secreted protein with PEP-CTERM sorting signal</fullName>
    </recommendedName>
</protein>
<keyword evidence="3" id="KW-1185">Reference proteome</keyword>
<dbReference type="OrthoDB" id="8756107at2"/>
<dbReference type="RefSeq" id="WP_124946907.1">
    <property type="nucleotide sequence ID" value="NZ_BHVT01000048.1"/>
</dbReference>
<evidence type="ECO:0000313" key="2">
    <source>
        <dbReference type="EMBL" id="TCV79024.1"/>
    </source>
</evidence>
<dbReference type="EMBL" id="SMCO01000037">
    <property type="protein sequence ID" value="TCV79024.1"/>
    <property type="molecule type" value="Genomic_DNA"/>
</dbReference>
<evidence type="ECO:0000313" key="3">
    <source>
        <dbReference type="Proteomes" id="UP000295367"/>
    </source>
</evidence>